<organism evidence="1 2">
    <name type="scientific">Marinomonas aquimarina</name>
    <dbReference type="NCBI Taxonomy" id="295068"/>
    <lineage>
        <taxon>Bacteria</taxon>
        <taxon>Pseudomonadati</taxon>
        <taxon>Pseudomonadota</taxon>
        <taxon>Gammaproteobacteria</taxon>
        <taxon>Oceanospirillales</taxon>
        <taxon>Oceanospirillaceae</taxon>
        <taxon>Marinomonas</taxon>
    </lineage>
</organism>
<gene>
    <name evidence="1" type="primary">yidD_2</name>
    <name evidence="1" type="ORF">MAQ5080_01334</name>
</gene>
<keyword evidence="2" id="KW-1185">Reference proteome</keyword>
<evidence type="ECO:0000313" key="1">
    <source>
        <dbReference type="EMBL" id="SBS29226.1"/>
    </source>
</evidence>
<dbReference type="NCBIfam" id="TIGR00278">
    <property type="entry name" value="membrane protein insertion efficiency factor YidD"/>
    <property type="match status" value="1"/>
</dbReference>
<dbReference type="Pfam" id="PF01809">
    <property type="entry name" value="YidD"/>
    <property type="match status" value="1"/>
</dbReference>
<dbReference type="SMART" id="SM01234">
    <property type="entry name" value="Haemolytic"/>
    <property type="match status" value="1"/>
</dbReference>
<dbReference type="EMBL" id="FLOC01000006">
    <property type="protein sequence ID" value="SBS29226.1"/>
    <property type="molecule type" value="Genomic_DNA"/>
</dbReference>
<proteinExistence type="predicted"/>
<dbReference type="AlphaFoldDB" id="A0A1A8TAW9"/>
<protein>
    <submittedName>
        <fullName evidence="1">Putative membrane protein insertion efficiency factor</fullName>
    </submittedName>
</protein>
<dbReference type="Proteomes" id="UP000092627">
    <property type="component" value="Unassembled WGS sequence"/>
</dbReference>
<evidence type="ECO:0000313" key="2">
    <source>
        <dbReference type="Proteomes" id="UP000092627"/>
    </source>
</evidence>
<accession>A0A1A8TAW9</accession>
<reference evidence="1 2" key="1">
    <citation type="submission" date="2016-06" db="EMBL/GenBank/DDBJ databases">
        <authorList>
            <person name="Kjaerup R.B."/>
            <person name="Dalgaard T.S."/>
            <person name="Juul-Madsen H.R."/>
        </authorList>
    </citation>
    <scope>NUCLEOTIDE SEQUENCE [LARGE SCALE GENOMIC DNA]</scope>
    <source>
        <strain evidence="1 2">CECT 5080</strain>
    </source>
</reference>
<dbReference type="PANTHER" id="PTHR33383:SF1">
    <property type="entry name" value="MEMBRANE PROTEIN INSERTION EFFICIENCY FACTOR-RELATED"/>
    <property type="match status" value="1"/>
</dbReference>
<dbReference type="OrthoDB" id="9156153at2"/>
<dbReference type="RefSeq" id="WP_067207759.1">
    <property type="nucleotide sequence ID" value="NZ_FLOC01000006.1"/>
</dbReference>
<dbReference type="PANTHER" id="PTHR33383">
    <property type="entry name" value="MEMBRANE PROTEIN INSERTION EFFICIENCY FACTOR-RELATED"/>
    <property type="match status" value="1"/>
</dbReference>
<name>A0A1A8TAW9_9GAMM</name>
<dbReference type="InterPro" id="IPR002696">
    <property type="entry name" value="Membr_insert_effic_factor_YidD"/>
</dbReference>
<dbReference type="STRING" id="295068.MAQ5080_01334"/>
<sequence>MNGLQRFCLRCIERYQQQGGGKAQFRVDCNFTPTCSEYTRQAIIKYGAVKGCWRGWRRIRRCNQRDLVDKIHDPLP</sequence>